<dbReference type="InterPro" id="IPR025587">
    <property type="entry name" value="DUF4351"/>
</dbReference>
<evidence type="ECO:0000259" key="1">
    <source>
        <dbReference type="Pfam" id="PF14261"/>
    </source>
</evidence>
<dbReference type="Pfam" id="PF14261">
    <property type="entry name" value="DUF4351"/>
    <property type="match status" value="1"/>
</dbReference>
<comment type="caution">
    <text evidence="2">The sequence shown here is derived from an EMBL/GenBank/DDBJ whole genome shotgun (WGS) entry which is preliminary data.</text>
</comment>
<protein>
    <recommendedName>
        <fullName evidence="1">DUF4351 domain-containing protein</fullName>
    </recommendedName>
</protein>
<evidence type="ECO:0000313" key="2">
    <source>
        <dbReference type="EMBL" id="TBU97801.1"/>
    </source>
</evidence>
<reference evidence="2 3" key="1">
    <citation type="submission" date="2018-06" db="EMBL/GenBank/DDBJ databases">
        <title>Three novel Pseudomonas species isolated from symptomatic oak.</title>
        <authorList>
            <person name="Bueno-Gonzalez V."/>
            <person name="Brady C."/>
        </authorList>
    </citation>
    <scope>NUCLEOTIDE SEQUENCE [LARGE SCALE GENOMIC DNA]</scope>
    <source>
        <strain evidence="2 3">P17C</strain>
    </source>
</reference>
<proteinExistence type="predicted"/>
<feature type="domain" description="DUF4351" evidence="1">
    <location>
        <begin position="265"/>
        <end position="318"/>
    </location>
</feature>
<dbReference type="PANTHER" id="PTHR35586">
    <property type="entry name" value="SLL1691 PROTEIN"/>
    <property type="match status" value="1"/>
</dbReference>
<organism evidence="2 3">
    <name type="scientific">Stutzerimonas kirkiae</name>
    <dbReference type="NCBI Taxonomy" id="2211392"/>
    <lineage>
        <taxon>Bacteria</taxon>
        <taxon>Pseudomonadati</taxon>
        <taxon>Pseudomonadota</taxon>
        <taxon>Gammaproteobacteria</taxon>
        <taxon>Pseudomonadales</taxon>
        <taxon>Pseudomonadaceae</taxon>
        <taxon>Stutzerimonas</taxon>
    </lineage>
</organism>
<dbReference type="AlphaFoldDB" id="A0A4Q9RAL4"/>
<dbReference type="EMBL" id="QJUP01000008">
    <property type="protein sequence ID" value="TBU97801.1"/>
    <property type="molecule type" value="Genomic_DNA"/>
</dbReference>
<accession>A0A4Q9RAL4</accession>
<evidence type="ECO:0000313" key="3">
    <source>
        <dbReference type="Proteomes" id="UP000292639"/>
    </source>
</evidence>
<dbReference type="Proteomes" id="UP000292639">
    <property type="component" value="Unassembled WGS sequence"/>
</dbReference>
<gene>
    <name evidence="2" type="ORF">DNJ96_08090</name>
</gene>
<sequence length="323" mass="37726">MPRKNSHDQNFKNLILDYPHQALAFFAPTEAREIDDSARITPLRQEQLKDRLGDRFRELDVPLLVEWPDGRREALLFMLEEESDPGRFSIHRLIHYCTDLSELLDTRRVVPVVIFLRSDARIPSQLSLGSERHSYLDFNYLACHLQRLPWLDHRDSDNLVARLNLPNMLWRADEKIEVYARAIQGLLALEPSMEKRLKYIDFIDIYTDLDDNQRQLYRSRYPREDNTMTTLTERLLDEGIRKGVEKGVRLGIEQGIEKGIEQGIEKGIEQGSQAMLLKLLTRRFGPLDAATLQRLQSAHGEELDRWAGNLLDARSLQEVFERH</sequence>
<dbReference type="RefSeq" id="WP_131183440.1">
    <property type="nucleotide sequence ID" value="NZ_QJUO01000004.1"/>
</dbReference>
<name>A0A4Q9RAL4_9GAMM</name>
<dbReference type="PANTHER" id="PTHR35586:SF1">
    <property type="entry name" value="SLL1691 PROTEIN"/>
    <property type="match status" value="1"/>
</dbReference>
<keyword evidence="3" id="KW-1185">Reference proteome</keyword>